<evidence type="ECO:0000256" key="11">
    <source>
        <dbReference type="ARBA" id="ARBA00031088"/>
    </source>
</evidence>
<dbReference type="PROSITE" id="PS51686">
    <property type="entry name" value="SAM_MT_RSMB_NOP"/>
    <property type="match status" value="1"/>
</dbReference>
<evidence type="ECO:0000256" key="2">
    <source>
        <dbReference type="ARBA" id="ARBA00004496"/>
    </source>
</evidence>
<evidence type="ECO:0000259" key="14">
    <source>
        <dbReference type="PROSITE" id="PS51686"/>
    </source>
</evidence>
<accession>A0A9D1UCZ8</accession>
<dbReference type="GO" id="GO:0005737">
    <property type="term" value="C:cytoplasm"/>
    <property type="evidence" value="ECO:0007669"/>
    <property type="project" value="UniProtKB-SubCell"/>
</dbReference>
<dbReference type="InterPro" id="IPR035926">
    <property type="entry name" value="NusB-like_sf"/>
</dbReference>
<dbReference type="InterPro" id="IPR049560">
    <property type="entry name" value="MeTrfase_RsmB-F_NOP2_cat"/>
</dbReference>
<gene>
    <name evidence="15" type="primary">rsmB</name>
    <name evidence="15" type="ORF">H9742_10605</name>
</gene>
<evidence type="ECO:0000256" key="6">
    <source>
        <dbReference type="ARBA" id="ARBA00022603"/>
    </source>
</evidence>
<organism evidence="15 16">
    <name type="scientific">Candidatus Acetatifactor stercoripullorum</name>
    <dbReference type="NCBI Taxonomy" id="2838414"/>
    <lineage>
        <taxon>Bacteria</taxon>
        <taxon>Bacillati</taxon>
        <taxon>Bacillota</taxon>
        <taxon>Clostridia</taxon>
        <taxon>Lachnospirales</taxon>
        <taxon>Lachnospiraceae</taxon>
        <taxon>Acetatifactor</taxon>
    </lineage>
</organism>
<dbReference type="NCBIfam" id="TIGR00563">
    <property type="entry name" value="rsmB"/>
    <property type="match status" value="1"/>
</dbReference>
<evidence type="ECO:0000313" key="16">
    <source>
        <dbReference type="Proteomes" id="UP000824265"/>
    </source>
</evidence>
<comment type="subcellular location">
    <subcellularLocation>
        <location evidence="2">Cytoplasm</location>
    </subcellularLocation>
</comment>
<comment type="caution">
    <text evidence="15">The sequence shown here is derived from an EMBL/GenBank/DDBJ whole genome shotgun (WGS) entry which is preliminary data.</text>
</comment>
<sequence length="465" mass="52881">MGENTREIVLDTLLELEKGREYSHRLIKAVLDKYDYLAARDKAFIKRLTEGVLERRLEFDYYLDHFSSVPVRKMKPLIRNLLYLSLYQLLYMDGIPDSAVCNEACRLAAKRGFQNLKGFVNGVLRSIARQKDSLPLPDQETQRDLYDSVKYSMPLEITRMWFEEYGITVTERLLEGLLNIHPVSLRFRMGLSAEEREGWVERIRESGARIKESPYLPYVYTVENTESIAALPGFSQGVFTVQDASSALAVEAAGIGPKDFVVDVCAAPGGKTLLAAERAKRVLARDVSEAKEALILENAERMGAENITVQVYDATHTDEALLEKADVLFLDVPCSGLGVLGKKRDIKYHVTKESMAELEKLQKLIFEKSWGYVKPGGTLVYSTCTIHRGENEDMVRYITEHFPFEPESIEPFLPQAILRQREEIRLQAKGGDLKLTKKEALACIQLLPGYMETDGFFIARFRRTR</sequence>
<evidence type="ECO:0000256" key="13">
    <source>
        <dbReference type="PROSITE-ProRule" id="PRU01023"/>
    </source>
</evidence>
<dbReference type="Gene3D" id="3.30.70.1170">
    <property type="entry name" value="Sun protein, domain 3"/>
    <property type="match status" value="1"/>
</dbReference>
<dbReference type="Proteomes" id="UP000824265">
    <property type="component" value="Unassembled WGS sequence"/>
</dbReference>
<name>A0A9D1UCZ8_9FIRM</name>
<evidence type="ECO:0000256" key="1">
    <source>
        <dbReference type="ARBA" id="ARBA00002724"/>
    </source>
</evidence>
<dbReference type="GO" id="GO:0006355">
    <property type="term" value="P:regulation of DNA-templated transcription"/>
    <property type="evidence" value="ECO:0007669"/>
    <property type="project" value="InterPro"/>
</dbReference>
<keyword evidence="5" id="KW-0698">rRNA processing</keyword>
<dbReference type="SUPFAM" id="SSF48013">
    <property type="entry name" value="NusB-like"/>
    <property type="match status" value="1"/>
</dbReference>
<dbReference type="GO" id="GO:0008649">
    <property type="term" value="F:rRNA methyltransferase activity"/>
    <property type="evidence" value="ECO:0007669"/>
    <property type="project" value="InterPro"/>
</dbReference>
<evidence type="ECO:0000256" key="5">
    <source>
        <dbReference type="ARBA" id="ARBA00022552"/>
    </source>
</evidence>
<dbReference type="AlphaFoldDB" id="A0A9D1UCZ8"/>
<evidence type="ECO:0000256" key="9">
    <source>
        <dbReference type="ARBA" id="ARBA00022884"/>
    </source>
</evidence>
<dbReference type="InterPro" id="IPR006027">
    <property type="entry name" value="NusB_RsmB_TIM44"/>
</dbReference>
<feature type="binding site" evidence="13">
    <location>
        <begin position="265"/>
        <end position="271"/>
    </location>
    <ligand>
        <name>S-adenosyl-L-methionine</name>
        <dbReference type="ChEBI" id="CHEBI:59789"/>
    </ligand>
</feature>
<evidence type="ECO:0000256" key="12">
    <source>
        <dbReference type="ARBA" id="ARBA00047283"/>
    </source>
</evidence>
<feature type="binding site" evidence="13">
    <location>
        <position position="286"/>
    </location>
    <ligand>
        <name>S-adenosyl-L-methionine</name>
        <dbReference type="ChEBI" id="CHEBI:59789"/>
    </ligand>
</feature>
<keyword evidence="6 13" id="KW-0489">Methyltransferase</keyword>
<dbReference type="GO" id="GO:0003723">
    <property type="term" value="F:RNA binding"/>
    <property type="evidence" value="ECO:0007669"/>
    <property type="project" value="UniProtKB-UniRule"/>
</dbReference>
<evidence type="ECO:0000256" key="8">
    <source>
        <dbReference type="ARBA" id="ARBA00022691"/>
    </source>
</evidence>
<evidence type="ECO:0000256" key="4">
    <source>
        <dbReference type="ARBA" id="ARBA00022490"/>
    </source>
</evidence>
<keyword evidence="9 13" id="KW-0694">RNA-binding</keyword>
<dbReference type="CDD" id="cd02440">
    <property type="entry name" value="AdoMet_MTases"/>
    <property type="match status" value="1"/>
</dbReference>
<dbReference type="Pfam" id="PF01189">
    <property type="entry name" value="Methyltr_RsmB-F"/>
    <property type="match status" value="1"/>
</dbReference>
<dbReference type="Gene3D" id="3.40.50.150">
    <property type="entry name" value="Vaccinia Virus protein VP39"/>
    <property type="match status" value="1"/>
</dbReference>
<comment type="function">
    <text evidence="1">Specifically methylates the cytosine at position 967 (m5C967) of 16S rRNA.</text>
</comment>
<comment type="similarity">
    <text evidence="13">Belongs to the class I-like SAM-binding methyltransferase superfamily. RsmB/NOP family.</text>
</comment>
<feature type="domain" description="SAM-dependent MTase RsmB/NOP-type" evidence="14">
    <location>
        <begin position="175"/>
        <end position="464"/>
    </location>
</feature>
<reference evidence="15" key="2">
    <citation type="submission" date="2021-04" db="EMBL/GenBank/DDBJ databases">
        <authorList>
            <person name="Gilroy R."/>
        </authorList>
    </citation>
    <scope>NUCLEOTIDE SEQUENCE</scope>
    <source>
        <strain evidence="15">CHK195-6426</strain>
    </source>
</reference>
<dbReference type="Pfam" id="PF01029">
    <property type="entry name" value="NusB"/>
    <property type="match status" value="1"/>
</dbReference>
<evidence type="ECO:0000256" key="10">
    <source>
        <dbReference type="ARBA" id="ARBA00030399"/>
    </source>
</evidence>
<evidence type="ECO:0000256" key="3">
    <source>
        <dbReference type="ARBA" id="ARBA00012140"/>
    </source>
</evidence>
<dbReference type="PRINTS" id="PR02008">
    <property type="entry name" value="RCMTFAMILY"/>
</dbReference>
<evidence type="ECO:0000256" key="7">
    <source>
        <dbReference type="ARBA" id="ARBA00022679"/>
    </source>
</evidence>
<dbReference type="InterPro" id="IPR029063">
    <property type="entry name" value="SAM-dependent_MTases_sf"/>
</dbReference>
<proteinExistence type="inferred from homology"/>
<dbReference type="Gene3D" id="1.10.940.10">
    <property type="entry name" value="NusB-like"/>
    <property type="match status" value="1"/>
</dbReference>
<dbReference type="PANTHER" id="PTHR22807:SF53">
    <property type="entry name" value="RIBOSOMAL RNA SMALL SUBUNIT METHYLTRANSFERASE B-RELATED"/>
    <property type="match status" value="1"/>
</dbReference>
<dbReference type="InterPro" id="IPR004573">
    <property type="entry name" value="rRNA_ssu_MeTfrase_B"/>
</dbReference>
<feature type="binding site" evidence="13">
    <location>
        <position position="331"/>
    </location>
    <ligand>
        <name>S-adenosyl-L-methionine</name>
        <dbReference type="ChEBI" id="CHEBI:59789"/>
    </ligand>
</feature>
<feature type="active site" description="Nucleophile" evidence="13">
    <location>
        <position position="384"/>
    </location>
</feature>
<keyword evidence="8 13" id="KW-0949">S-adenosyl-L-methionine</keyword>
<dbReference type="InterPro" id="IPR023267">
    <property type="entry name" value="RCMT"/>
</dbReference>
<dbReference type="SUPFAM" id="SSF53335">
    <property type="entry name" value="S-adenosyl-L-methionine-dependent methyltransferases"/>
    <property type="match status" value="1"/>
</dbReference>
<reference evidence="15" key="1">
    <citation type="journal article" date="2021" name="PeerJ">
        <title>Extensive microbial diversity within the chicken gut microbiome revealed by metagenomics and culture.</title>
        <authorList>
            <person name="Gilroy R."/>
            <person name="Ravi A."/>
            <person name="Getino M."/>
            <person name="Pursley I."/>
            <person name="Horton D.L."/>
            <person name="Alikhan N.F."/>
            <person name="Baker D."/>
            <person name="Gharbi K."/>
            <person name="Hall N."/>
            <person name="Watson M."/>
            <person name="Adriaenssens E.M."/>
            <person name="Foster-Nyarko E."/>
            <person name="Jarju S."/>
            <person name="Secka A."/>
            <person name="Antonio M."/>
            <person name="Oren A."/>
            <person name="Chaudhuri R.R."/>
            <person name="La Ragione R."/>
            <person name="Hildebrand F."/>
            <person name="Pallen M.J."/>
        </authorList>
    </citation>
    <scope>NUCLEOTIDE SEQUENCE</scope>
    <source>
        <strain evidence="15">CHK195-6426</strain>
    </source>
</reference>
<dbReference type="EC" id="2.1.1.176" evidence="3"/>
<dbReference type="InterPro" id="IPR001678">
    <property type="entry name" value="MeTrfase_RsmB-F_NOP2_dom"/>
</dbReference>
<dbReference type="EMBL" id="DXGH01000057">
    <property type="protein sequence ID" value="HIW81945.1"/>
    <property type="molecule type" value="Genomic_DNA"/>
</dbReference>
<dbReference type="NCBIfam" id="NF011494">
    <property type="entry name" value="PRK14902.1"/>
    <property type="match status" value="1"/>
</dbReference>
<comment type="catalytic activity">
    <reaction evidence="12">
        <text>cytidine(967) in 16S rRNA + S-adenosyl-L-methionine = 5-methylcytidine(967) in 16S rRNA + S-adenosyl-L-homocysteine + H(+)</text>
        <dbReference type="Rhea" id="RHEA:42748"/>
        <dbReference type="Rhea" id="RHEA-COMP:10219"/>
        <dbReference type="Rhea" id="RHEA-COMP:10220"/>
        <dbReference type="ChEBI" id="CHEBI:15378"/>
        <dbReference type="ChEBI" id="CHEBI:57856"/>
        <dbReference type="ChEBI" id="CHEBI:59789"/>
        <dbReference type="ChEBI" id="CHEBI:74483"/>
        <dbReference type="ChEBI" id="CHEBI:82748"/>
        <dbReference type="EC" id="2.1.1.176"/>
    </reaction>
</comment>
<protein>
    <recommendedName>
        <fullName evidence="3">16S rRNA (cytosine(967)-C(5))-methyltransferase</fullName>
        <ecNumber evidence="3">2.1.1.176</ecNumber>
    </recommendedName>
    <alternativeName>
        <fullName evidence="10">16S rRNA m5C967 methyltransferase</fullName>
    </alternativeName>
    <alternativeName>
        <fullName evidence="11">rRNA (cytosine-C(5)-)-methyltransferase RsmB</fullName>
    </alternativeName>
</protein>
<dbReference type="PANTHER" id="PTHR22807">
    <property type="entry name" value="NOP2 YEAST -RELATED NOL1/NOP2/FMU SUN DOMAIN-CONTAINING"/>
    <property type="match status" value="1"/>
</dbReference>
<feature type="binding site" evidence="13">
    <location>
        <position position="313"/>
    </location>
    <ligand>
        <name>S-adenosyl-L-methionine</name>
        <dbReference type="ChEBI" id="CHEBI:59789"/>
    </ligand>
</feature>
<evidence type="ECO:0000313" key="15">
    <source>
        <dbReference type="EMBL" id="HIW81945.1"/>
    </source>
</evidence>
<keyword evidence="4" id="KW-0963">Cytoplasm</keyword>
<keyword evidence="7 13" id="KW-0808">Transferase</keyword>